<dbReference type="RefSeq" id="WP_207862119.1">
    <property type="nucleotide sequence ID" value="NZ_JAFREP010000032.1"/>
</dbReference>
<evidence type="ECO:0000313" key="2">
    <source>
        <dbReference type="EMBL" id="MBO1322146.1"/>
    </source>
</evidence>
<dbReference type="AlphaFoldDB" id="A0A8J7U856"/>
<dbReference type="Proteomes" id="UP000664417">
    <property type="component" value="Unassembled WGS sequence"/>
</dbReference>
<feature type="signal peptide" evidence="1">
    <location>
        <begin position="1"/>
        <end position="23"/>
    </location>
</feature>
<comment type="caution">
    <text evidence="2">The sequence shown here is derived from an EMBL/GenBank/DDBJ whole genome shotgun (WGS) entry which is preliminary data.</text>
</comment>
<evidence type="ECO:0000313" key="3">
    <source>
        <dbReference type="Proteomes" id="UP000664417"/>
    </source>
</evidence>
<name>A0A8J7U856_9BACT</name>
<accession>A0A8J7U856</accession>
<keyword evidence="3" id="KW-1185">Reference proteome</keyword>
<reference evidence="2" key="1">
    <citation type="submission" date="2021-03" db="EMBL/GenBank/DDBJ databases">
        <authorList>
            <person name="Wang G."/>
        </authorList>
    </citation>
    <scope>NUCLEOTIDE SEQUENCE</scope>
    <source>
        <strain evidence="2">KCTC 12899</strain>
    </source>
</reference>
<keyword evidence="1" id="KW-0732">Signal</keyword>
<dbReference type="Pfam" id="PF13557">
    <property type="entry name" value="Phenol_MetA_deg"/>
    <property type="match status" value="1"/>
</dbReference>
<proteinExistence type="predicted"/>
<organism evidence="2 3">
    <name type="scientific">Acanthopleuribacter pedis</name>
    <dbReference type="NCBI Taxonomy" id="442870"/>
    <lineage>
        <taxon>Bacteria</taxon>
        <taxon>Pseudomonadati</taxon>
        <taxon>Acidobacteriota</taxon>
        <taxon>Holophagae</taxon>
        <taxon>Acanthopleuribacterales</taxon>
        <taxon>Acanthopleuribacteraceae</taxon>
        <taxon>Acanthopleuribacter</taxon>
    </lineage>
</organism>
<sequence>MIAFKPMLRLLVTALLGVSPAFAQLGTVFDQVFEEILVNRLQLSPGQHGDHFREAAFVANSQLTPSLNTAITNNVSSFPNSNTSIGVTFSFESGAPEKIRRAIGPVFGESATTLGKKRLNLGMNTSRLTMDRFRGLDTRDLTFTFTHVDVTNDGTLGENPSESDTIDVALGMDVDATILAFYASYGLTDRLDISVSAPYIDISLDGTAVARVDSFTLAAVGMANHHFGDDPTRPILESQVPYSESAAGLGDVSVRAKYNAFNADRFQLGFFFDYRFDNGDESDFLGTGSNEFRVAQVLSGGDDNYQYLINLAFEKRPGDLDSDEIELLLGFNYEVGNGFAWAVELMGDYDLNDLEAINLLNDSVEIVDRSGDALNPRQVRLSNIPDRSDDHTLNASLGLRWAPTDKLILLGNLLIPLNDAGLRSNVVATAGFGYNF</sequence>
<protein>
    <submittedName>
        <fullName evidence="2">Uncharacterized protein</fullName>
    </submittedName>
</protein>
<feature type="chain" id="PRO_5035238663" evidence="1">
    <location>
        <begin position="24"/>
        <end position="436"/>
    </location>
</feature>
<gene>
    <name evidence="2" type="ORF">J3U88_26965</name>
</gene>
<dbReference type="EMBL" id="JAFREP010000032">
    <property type="protein sequence ID" value="MBO1322146.1"/>
    <property type="molecule type" value="Genomic_DNA"/>
</dbReference>
<dbReference type="InterPro" id="IPR025737">
    <property type="entry name" value="FApF"/>
</dbReference>
<evidence type="ECO:0000256" key="1">
    <source>
        <dbReference type="SAM" id="SignalP"/>
    </source>
</evidence>